<dbReference type="OrthoDB" id="9769264at2"/>
<reference evidence="1 2" key="1">
    <citation type="journal article" date="2015" name="Proc. Natl. Acad. Sci. U.S.A.">
        <title>Expanded metabolic versatility of ubiquitous nitrite-oxidizing bacteria from the genus Nitrospira.</title>
        <authorList>
            <person name="Koch H."/>
            <person name="Lucker S."/>
            <person name="Albertsen M."/>
            <person name="Kitzinger K."/>
            <person name="Herbold C."/>
            <person name="Spieck E."/>
            <person name="Nielsen P.H."/>
            <person name="Wagner M."/>
            <person name="Daims H."/>
        </authorList>
    </citation>
    <scope>NUCLEOTIDE SEQUENCE [LARGE SCALE GENOMIC DNA]</scope>
    <source>
        <strain evidence="1 2">NSP M-1</strain>
    </source>
</reference>
<name>A0A0K2GHG4_NITMO</name>
<keyword evidence="2" id="KW-1185">Reference proteome</keyword>
<evidence type="ECO:0000313" key="2">
    <source>
        <dbReference type="Proteomes" id="UP000069205"/>
    </source>
</evidence>
<dbReference type="STRING" id="42253.NITMOv2_3665"/>
<gene>
    <name evidence="1" type="ORF">NITMOv2_3665</name>
</gene>
<dbReference type="KEGG" id="nmv:NITMOv2_3665"/>
<dbReference type="Proteomes" id="UP000069205">
    <property type="component" value="Chromosome"/>
</dbReference>
<organism evidence="1 2">
    <name type="scientific">Nitrospira moscoviensis</name>
    <dbReference type="NCBI Taxonomy" id="42253"/>
    <lineage>
        <taxon>Bacteria</taxon>
        <taxon>Pseudomonadati</taxon>
        <taxon>Nitrospirota</taxon>
        <taxon>Nitrospiria</taxon>
        <taxon>Nitrospirales</taxon>
        <taxon>Nitrospiraceae</taxon>
        <taxon>Nitrospira</taxon>
    </lineage>
</organism>
<evidence type="ECO:0008006" key="3">
    <source>
        <dbReference type="Google" id="ProtNLM"/>
    </source>
</evidence>
<protein>
    <recommendedName>
        <fullName evidence="3">HEXXH motif domain-containing protein</fullName>
    </recommendedName>
</protein>
<evidence type="ECO:0000313" key="1">
    <source>
        <dbReference type="EMBL" id="ALA60057.1"/>
    </source>
</evidence>
<proteinExistence type="predicted"/>
<dbReference type="EMBL" id="CP011801">
    <property type="protein sequence ID" value="ALA60057.1"/>
    <property type="molecule type" value="Genomic_DNA"/>
</dbReference>
<accession>A0A0K2GHG4</accession>
<sequence>MPLLDRQSLAQLRDEFRLSMRRLLKDLCREVHADHADLAHQLDLPIGFFDVLSAAIKPETYSNWKVVGWIETFNDLVYLLDILQQWKTEQDRADFAAQLFDECEEKFFEHGYLDDLFPSSRPQAGGLEKRLTELSSRLAQELTQESLWFDPALPVKWCRQKAARWVVPGNLKDNFERAEAAGTISTGIAGAWCEAPGDVRKALSRSAGRADFLVEPAGISVKIGNTVSPVWIAGPEQGEWQWPCRAPVVAMHTAAGPVTVGPALVYGKDRVPRAVKPTDRQRVERIARAWQTVRQAWPEGHAVLALLTDRIIPLQAKGVVSFSYRHRPGLSFINCFDRDNLDLIDDLVHENSHHHLNLLLRKYVMYHGDHNQQIFYSPWRRSLRPLRGILHATFTFTIGAMLFERLSSWASGRGGAARWKKAGLTARDLQRARFRCLEEVESVRYSIQDLHYADHHLGWLTGSGRRLVRQLSEEIEKVHQRIALYEKEVARSKLGVSLRRHVKDLRQARQTYGPMRLTKA</sequence>
<dbReference type="PATRIC" id="fig|42253.5.peg.3617"/>
<dbReference type="AlphaFoldDB" id="A0A0K2GHG4"/>
<dbReference type="InterPro" id="IPR026337">
    <property type="entry name" value="AKG_HExxH"/>
</dbReference>
<dbReference type="RefSeq" id="WP_053380969.1">
    <property type="nucleotide sequence ID" value="NZ_CP011801.1"/>
</dbReference>
<dbReference type="NCBIfam" id="TIGR04267">
    <property type="entry name" value="mod_HExxH"/>
    <property type="match status" value="1"/>
</dbReference>